<dbReference type="EMBL" id="LGHE01000110">
    <property type="protein sequence ID" value="KUL01326.1"/>
    <property type="molecule type" value="Genomic_DNA"/>
</dbReference>
<dbReference type="Proteomes" id="UP000054323">
    <property type="component" value="Unassembled WGS sequence"/>
</dbReference>
<dbReference type="PROSITE" id="PS01031">
    <property type="entry name" value="SHSP"/>
    <property type="match status" value="1"/>
</dbReference>
<feature type="domain" description="SHSP" evidence="3">
    <location>
        <begin position="40"/>
        <end position="156"/>
    </location>
</feature>
<protein>
    <submittedName>
        <fullName evidence="4">Heat shock protein Hsp20</fullName>
    </submittedName>
</protein>
<evidence type="ECO:0000313" key="7">
    <source>
        <dbReference type="Proteomes" id="UP000054598"/>
    </source>
</evidence>
<gene>
    <name evidence="4" type="ORF">XD82_0315</name>
    <name evidence="5" type="ORF">XE10_1064</name>
</gene>
<sequence>MARIERGPYRTIWQDFDDLMAEMESRFQSLLGGIGTRGEEIRGRVVPAVRDFRVDVRDHEDEVIVVADLPGVEKENVAVRLTDPRHLEILSRQTGESQEEAKDYFMRERIYGQMSRTVLLPAEVTEENSAASFKNGVLEVRLKKAPTETGTAIPIE</sequence>
<dbReference type="CDD" id="cd06464">
    <property type="entry name" value="ACD_sHsps-like"/>
    <property type="match status" value="1"/>
</dbReference>
<accession>A0A124FSV4</accession>
<dbReference type="PATRIC" id="fig|2198.3.peg.933"/>
<evidence type="ECO:0000313" key="5">
    <source>
        <dbReference type="EMBL" id="KUL01326.1"/>
    </source>
</evidence>
<keyword evidence="4" id="KW-0346">Stress response</keyword>
<dbReference type="AlphaFoldDB" id="A0A124FSV4"/>
<dbReference type="InterPro" id="IPR002068">
    <property type="entry name" value="A-crystallin/Hsp20_dom"/>
</dbReference>
<dbReference type="InterPro" id="IPR031107">
    <property type="entry name" value="Small_HSP"/>
</dbReference>
<evidence type="ECO:0000313" key="6">
    <source>
        <dbReference type="Proteomes" id="UP000054323"/>
    </source>
</evidence>
<organism evidence="4 6">
    <name type="scientific">Methanoculleus marisnigri</name>
    <dbReference type="NCBI Taxonomy" id="2198"/>
    <lineage>
        <taxon>Archaea</taxon>
        <taxon>Methanobacteriati</taxon>
        <taxon>Methanobacteriota</taxon>
        <taxon>Stenosarchaea group</taxon>
        <taxon>Methanomicrobia</taxon>
        <taxon>Methanomicrobiales</taxon>
        <taxon>Methanomicrobiaceae</taxon>
        <taxon>Methanoculleus</taxon>
    </lineage>
</organism>
<dbReference type="SUPFAM" id="SSF49764">
    <property type="entry name" value="HSP20-like chaperones"/>
    <property type="match status" value="1"/>
</dbReference>
<evidence type="ECO:0000313" key="4">
    <source>
        <dbReference type="EMBL" id="KUK63462.1"/>
    </source>
</evidence>
<dbReference type="PANTHER" id="PTHR11527">
    <property type="entry name" value="HEAT-SHOCK PROTEIN 20 FAMILY MEMBER"/>
    <property type="match status" value="1"/>
</dbReference>
<name>A0A124FSV4_9EURY</name>
<proteinExistence type="inferred from homology"/>
<dbReference type="Pfam" id="PF00011">
    <property type="entry name" value="HSP20"/>
    <property type="match status" value="1"/>
</dbReference>
<dbReference type="InterPro" id="IPR008978">
    <property type="entry name" value="HSP20-like_chaperone"/>
</dbReference>
<dbReference type="EMBL" id="LGGD01000022">
    <property type="protein sequence ID" value="KUK63462.1"/>
    <property type="molecule type" value="Genomic_DNA"/>
</dbReference>
<reference evidence="4" key="1">
    <citation type="journal article" date="2015" name="MBio">
        <title>Genome-resolved metagenomic analysis reveals roles for candidate phyla and other microbial community members in biogeochemical transformations in oil reservoirs.</title>
        <authorList>
            <person name="Hu P."/>
            <person name="Tom L."/>
            <person name="Singh A."/>
            <person name="Thomas B.C."/>
            <person name="Baker B.J."/>
            <person name="Piceno Y.M."/>
            <person name="Andersen G.L."/>
            <person name="Banfield J.F."/>
        </authorList>
    </citation>
    <scope>NUCLEOTIDE SEQUENCE [LARGE SCALE GENOMIC DNA]</scope>
    <source>
        <strain evidence="4">62_101</strain>
        <strain evidence="5">63_41</strain>
    </source>
</reference>
<comment type="caution">
    <text evidence="4">The sequence shown here is derived from an EMBL/GenBank/DDBJ whole genome shotgun (WGS) entry which is preliminary data.</text>
</comment>
<comment type="similarity">
    <text evidence="1 2">Belongs to the small heat shock protein (HSP20) family.</text>
</comment>
<evidence type="ECO:0000256" key="1">
    <source>
        <dbReference type="PROSITE-ProRule" id="PRU00285"/>
    </source>
</evidence>
<evidence type="ECO:0000259" key="3">
    <source>
        <dbReference type="PROSITE" id="PS01031"/>
    </source>
</evidence>
<reference evidence="6 7" key="2">
    <citation type="journal article" date="2015" name="MBio">
        <title>Genome-Resolved Metagenomic Analysis Reveals Roles for Candidate Phyla and Other Microbial Community Members in Biogeochemical Transformations in Oil Reservoirs.</title>
        <authorList>
            <person name="Hu P."/>
            <person name="Tom L."/>
            <person name="Singh A."/>
            <person name="Thomas B.C."/>
            <person name="Baker B.J."/>
            <person name="Piceno Y.M."/>
            <person name="Andersen G.L."/>
            <person name="Banfield J.F."/>
        </authorList>
    </citation>
    <scope>NUCLEOTIDE SEQUENCE [LARGE SCALE GENOMIC DNA]</scope>
</reference>
<dbReference type="Gene3D" id="2.60.40.790">
    <property type="match status" value="1"/>
</dbReference>
<dbReference type="Proteomes" id="UP000054598">
    <property type="component" value="Unassembled WGS sequence"/>
</dbReference>
<evidence type="ECO:0000256" key="2">
    <source>
        <dbReference type="RuleBase" id="RU003616"/>
    </source>
</evidence>